<dbReference type="SUPFAM" id="SSF46785">
    <property type="entry name" value="Winged helix' DNA-binding domain"/>
    <property type="match status" value="1"/>
</dbReference>
<dbReference type="CDD" id="cd08414">
    <property type="entry name" value="PBP2_LTTR_aromatics_like"/>
    <property type="match status" value="1"/>
</dbReference>
<evidence type="ECO:0000256" key="4">
    <source>
        <dbReference type="ARBA" id="ARBA00023163"/>
    </source>
</evidence>
<dbReference type="RefSeq" id="WP_179541327.1">
    <property type="nucleotide sequence ID" value="NZ_BAAALL010000002.1"/>
</dbReference>
<dbReference type="SUPFAM" id="SSF53850">
    <property type="entry name" value="Periplasmic binding protein-like II"/>
    <property type="match status" value="1"/>
</dbReference>
<sequence length="307" mass="33274">MEVHQARAFLTVAEELHFGRAASRLKMAQPPLSRLIKQLERSLGTELFERSTRHVALSSAGRALLEPARRLVEASEEAEQAVRNALTGETGRVRVGFAGASINRKVGELARQVRAARPGLMLELYSSQFSHLGLERVLDGSLDLVIGRWDFLPAEVDSAVIALEEVMVVLPASHPLASQSAVDMKDLSDEPWITLPGGVGAALQNRLNSLAMAAGFVPRVVQTAPDSWTQVVLVGAQMGCGISLDSVRDNVSSDGVAFSSITSEDRPLEVRMIWRHADDNPALRAVIEIAEAMFPDPRTEESPSTQP</sequence>
<evidence type="ECO:0000256" key="1">
    <source>
        <dbReference type="ARBA" id="ARBA00009437"/>
    </source>
</evidence>
<feature type="domain" description="HTH lysR-type" evidence="5">
    <location>
        <begin position="1"/>
        <end position="58"/>
    </location>
</feature>
<dbReference type="PANTHER" id="PTHR30346">
    <property type="entry name" value="TRANSCRIPTIONAL DUAL REGULATOR HCAR-RELATED"/>
    <property type="match status" value="1"/>
</dbReference>
<dbReference type="Proteomes" id="UP000535437">
    <property type="component" value="Unassembled WGS sequence"/>
</dbReference>
<accession>A0A7Z0GKZ7</accession>
<dbReference type="AlphaFoldDB" id="A0A7Z0GKZ7"/>
<evidence type="ECO:0000256" key="3">
    <source>
        <dbReference type="ARBA" id="ARBA00023125"/>
    </source>
</evidence>
<dbReference type="PANTHER" id="PTHR30346:SF28">
    <property type="entry name" value="HTH-TYPE TRANSCRIPTIONAL REGULATOR CYNR"/>
    <property type="match status" value="1"/>
</dbReference>
<dbReference type="Pfam" id="PF00126">
    <property type="entry name" value="HTH_1"/>
    <property type="match status" value="1"/>
</dbReference>
<dbReference type="EMBL" id="JACCFY010000001">
    <property type="protein sequence ID" value="NYJ77910.1"/>
    <property type="molecule type" value="Genomic_DNA"/>
</dbReference>
<comment type="similarity">
    <text evidence="1">Belongs to the LysR transcriptional regulatory family.</text>
</comment>
<gene>
    <name evidence="6" type="ORF">HNR09_001321</name>
</gene>
<dbReference type="Pfam" id="PF03466">
    <property type="entry name" value="LysR_substrate"/>
    <property type="match status" value="1"/>
</dbReference>
<dbReference type="InterPro" id="IPR005119">
    <property type="entry name" value="LysR_subst-bd"/>
</dbReference>
<keyword evidence="2" id="KW-0805">Transcription regulation</keyword>
<comment type="caution">
    <text evidence="6">The sequence shown here is derived from an EMBL/GenBank/DDBJ whole genome shotgun (WGS) entry which is preliminary data.</text>
</comment>
<dbReference type="PRINTS" id="PR00039">
    <property type="entry name" value="HTHLYSR"/>
</dbReference>
<proteinExistence type="inferred from homology"/>
<evidence type="ECO:0000313" key="6">
    <source>
        <dbReference type="EMBL" id="NYJ77910.1"/>
    </source>
</evidence>
<dbReference type="GO" id="GO:0003700">
    <property type="term" value="F:DNA-binding transcription factor activity"/>
    <property type="evidence" value="ECO:0007669"/>
    <property type="project" value="InterPro"/>
</dbReference>
<evidence type="ECO:0000313" key="7">
    <source>
        <dbReference type="Proteomes" id="UP000535437"/>
    </source>
</evidence>
<dbReference type="GO" id="GO:0003677">
    <property type="term" value="F:DNA binding"/>
    <property type="evidence" value="ECO:0007669"/>
    <property type="project" value="UniProtKB-KW"/>
</dbReference>
<name>A0A7Z0GKZ7_9MICC</name>
<dbReference type="InterPro" id="IPR036388">
    <property type="entry name" value="WH-like_DNA-bd_sf"/>
</dbReference>
<protein>
    <submittedName>
        <fullName evidence="6">DNA-binding transcriptional LysR family regulator</fullName>
    </submittedName>
</protein>
<organism evidence="6 7">
    <name type="scientific">Nesterenkonia xinjiangensis</name>
    <dbReference type="NCBI Taxonomy" id="225327"/>
    <lineage>
        <taxon>Bacteria</taxon>
        <taxon>Bacillati</taxon>
        <taxon>Actinomycetota</taxon>
        <taxon>Actinomycetes</taxon>
        <taxon>Micrococcales</taxon>
        <taxon>Micrococcaceae</taxon>
        <taxon>Nesterenkonia</taxon>
    </lineage>
</organism>
<dbReference type="InterPro" id="IPR036390">
    <property type="entry name" value="WH_DNA-bd_sf"/>
</dbReference>
<dbReference type="GO" id="GO:0032993">
    <property type="term" value="C:protein-DNA complex"/>
    <property type="evidence" value="ECO:0007669"/>
    <property type="project" value="TreeGrafter"/>
</dbReference>
<dbReference type="Gene3D" id="3.40.190.10">
    <property type="entry name" value="Periplasmic binding protein-like II"/>
    <property type="match status" value="2"/>
</dbReference>
<evidence type="ECO:0000256" key="2">
    <source>
        <dbReference type="ARBA" id="ARBA00023015"/>
    </source>
</evidence>
<reference evidence="6 7" key="1">
    <citation type="submission" date="2020-07" db="EMBL/GenBank/DDBJ databases">
        <title>Sequencing the genomes of 1000 actinobacteria strains.</title>
        <authorList>
            <person name="Klenk H.-P."/>
        </authorList>
    </citation>
    <scope>NUCLEOTIDE SEQUENCE [LARGE SCALE GENOMIC DNA]</scope>
    <source>
        <strain evidence="6 7">DSM 15475</strain>
    </source>
</reference>
<dbReference type="PROSITE" id="PS50931">
    <property type="entry name" value="HTH_LYSR"/>
    <property type="match status" value="1"/>
</dbReference>
<dbReference type="FunFam" id="1.10.10.10:FF:000001">
    <property type="entry name" value="LysR family transcriptional regulator"/>
    <property type="match status" value="1"/>
</dbReference>
<keyword evidence="4" id="KW-0804">Transcription</keyword>
<dbReference type="Gene3D" id="1.10.10.10">
    <property type="entry name" value="Winged helix-like DNA-binding domain superfamily/Winged helix DNA-binding domain"/>
    <property type="match status" value="1"/>
</dbReference>
<keyword evidence="3 6" id="KW-0238">DNA-binding</keyword>
<dbReference type="InterPro" id="IPR000847">
    <property type="entry name" value="LysR_HTH_N"/>
</dbReference>
<keyword evidence="7" id="KW-1185">Reference proteome</keyword>
<evidence type="ECO:0000259" key="5">
    <source>
        <dbReference type="PROSITE" id="PS50931"/>
    </source>
</evidence>